<dbReference type="RefSeq" id="WP_356955587.1">
    <property type="nucleotide sequence ID" value="NZ_JBEYBD010000004.1"/>
</dbReference>
<evidence type="ECO:0000256" key="1">
    <source>
        <dbReference type="ARBA" id="ARBA00008814"/>
    </source>
</evidence>
<gene>
    <name evidence="4" type="ORF">ABZ510_11415</name>
</gene>
<dbReference type="EMBL" id="JBEYBF010000006">
    <property type="protein sequence ID" value="MEU1952462.1"/>
    <property type="molecule type" value="Genomic_DNA"/>
</dbReference>
<feature type="domain" description="Fe/B12 periplasmic-binding" evidence="3">
    <location>
        <begin position="66"/>
        <end position="359"/>
    </location>
</feature>
<evidence type="ECO:0000259" key="3">
    <source>
        <dbReference type="PROSITE" id="PS50983"/>
    </source>
</evidence>
<sequence length="359" mass="37752">MKVVRRLSRPALCGLLLAGTGLLGACGTSGTGESASAGEIPAGYPVTVDNCGFEQTFDRPPSRVLILQGASVGEAETFVSLGLEDSIAANTQFYGVSDIPGMAEKVDALSKGGLTLNAAADVPAEQALALRPDLVVSTWSGGFDPQFGFASREMLDRAGIRTLVNPVNCAYGKPENVTPDEEQKYRTGSTESSLEFIELIGEVFGISERATDLTTHLRDRIDATKAAVAGREPKRMLIAFPDMSVMNANGLPAVFSGTIYDSVVRAAGGEPSFADGGWDLTGNLSAEQLAAAPVDVLVIGAYRPGEDLDAEAEKLFAAYPQWNASKNKTYVKVSDGIYLGPANADAIDRIARVAHPDAF</sequence>
<accession>A0ABV2WNI5</accession>
<comment type="similarity">
    <text evidence="1">Belongs to the bacterial solute-binding protein 8 family.</text>
</comment>
<feature type="chain" id="PRO_5047418880" evidence="2">
    <location>
        <begin position="26"/>
        <end position="359"/>
    </location>
</feature>
<feature type="signal peptide" evidence="2">
    <location>
        <begin position="1"/>
        <end position="25"/>
    </location>
</feature>
<keyword evidence="5" id="KW-1185">Reference proteome</keyword>
<dbReference type="Proteomes" id="UP001550628">
    <property type="component" value="Unassembled WGS sequence"/>
</dbReference>
<dbReference type="Gene3D" id="3.40.50.1980">
    <property type="entry name" value="Nitrogenase molybdenum iron protein domain"/>
    <property type="match status" value="2"/>
</dbReference>
<dbReference type="SUPFAM" id="SSF53807">
    <property type="entry name" value="Helical backbone' metal receptor"/>
    <property type="match status" value="1"/>
</dbReference>
<dbReference type="PROSITE" id="PS51257">
    <property type="entry name" value="PROKAR_LIPOPROTEIN"/>
    <property type="match status" value="1"/>
</dbReference>
<dbReference type="InterPro" id="IPR050902">
    <property type="entry name" value="ABC_Transporter_SBP"/>
</dbReference>
<comment type="caution">
    <text evidence="4">The sequence shown here is derived from an EMBL/GenBank/DDBJ whole genome shotgun (WGS) entry which is preliminary data.</text>
</comment>
<proteinExistence type="inferred from homology"/>
<dbReference type="InterPro" id="IPR002491">
    <property type="entry name" value="ABC_transptr_periplasmic_BD"/>
</dbReference>
<organism evidence="4 5">
    <name type="scientific">Nocardia rhamnosiphila</name>
    <dbReference type="NCBI Taxonomy" id="426716"/>
    <lineage>
        <taxon>Bacteria</taxon>
        <taxon>Bacillati</taxon>
        <taxon>Actinomycetota</taxon>
        <taxon>Actinomycetes</taxon>
        <taxon>Mycobacteriales</taxon>
        <taxon>Nocardiaceae</taxon>
        <taxon>Nocardia</taxon>
    </lineage>
</organism>
<evidence type="ECO:0000256" key="2">
    <source>
        <dbReference type="SAM" id="SignalP"/>
    </source>
</evidence>
<evidence type="ECO:0000313" key="5">
    <source>
        <dbReference type="Proteomes" id="UP001550628"/>
    </source>
</evidence>
<dbReference type="PANTHER" id="PTHR30535">
    <property type="entry name" value="VITAMIN B12-BINDING PROTEIN"/>
    <property type="match status" value="1"/>
</dbReference>
<dbReference type="PROSITE" id="PS50983">
    <property type="entry name" value="FE_B12_PBP"/>
    <property type="match status" value="1"/>
</dbReference>
<name>A0ABV2WNI5_9NOCA</name>
<reference evidence="4 5" key="1">
    <citation type="submission" date="2024-06" db="EMBL/GenBank/DDBJ databases">
        <title>The Natural Products Discovery Center: Release of the First 8490 Sequenced Strains for Exploring Actinobacteria Biosynthetic Diversity.</title>
        <authorList>
            <person name="Kalkreuter E."/>
            <person name="Kautsar S.A."/>
            <person name="Yang D."/>
            <person name="Bader C.D."/>
            <person name="Teijaro C.N."/>
            <person name="Fluegel L."/>
            <person name="Davis C.M."/>
            <person name="Simpson J.R."/>
            <person name="Lauterbach L."/>
            <person name="Steele A.D."/>
            <person name="Gui C."/>
            <person name="Meng S."/>
            <person name="Li G."/>
            <person name="Viehrig K."/>
            <person name="Ye F."/>
            <person name="Su P."/>
            <person name="Kiefer A.F."/>
            <person name="Nichols A."/>
            <person name="Cepeda A.J."/>
            <person name="Yan W."/>
            <person name="Fan B."/>
            <person name="Jiang Y."/>
            <person name="Adhikari A."/>
            <person name="Zheng C.-J."/>
            <person name="Schuster L."/>
            <person name="Cowan T.M."/>
            <person name="Smanski M.J."/>
            <person name="Chevrette M.G."/>
            <person name="De Carvalho L.P.S."/>
            <person name="Shen B."/>
        </authorList>
    </citation>
    <scope>NUCLEOTIDE SEQUENCE [LARGE SCALE GENOMIC DNA]</scope>
    <source>
        <strain evidence="4 5">NPDC019708</strain>
    </source>
</reference>
<dbReference type="PANTHER" id="PTHR30535:SF34">
    <property type="entry name" value="MOLYBDATE-BINDING PROTEIN MOLA"/>
    <property type="match status" value="1"/>
</dbReference>
<protein>
    <submittedName>
        <fullName evidence="4">ABC transporter substrate-binding protein</fullName>
    </submittedName>
</protein>
<keyword evidence="2" id="KW-0732">Signal</keyword>
<evidence type="ECO:0000313" key="4">
    <source>
        <dbReference type="EMBL" id="MEU1952462.1"/>
    </source>
</evidence>
<dbReference type="Pfam" id="PF01497">
    <property type="entry name" value="Peripla_BP_2"/>
    <property type="match status" value="1"/>
</dbReference>